<organism evidence="1 2">
    <name type="scientific">Linum trigynum</name>
    <dbReference type="NCBI Taxonomy" id="586398"/>
    <lineage>
        <taxon>Eukaryota</taxon>
        <taxon>Viridiplantae</taxon>
        <taxon>Streptophyta</taxon>
        <taxon>Embryophyta</taxon>
        <taxon>Tracheophyta</taxon>
        <taxon>Spermatophyta</taxon>
        <taxon>Magnoliopsida</taxon>
        <taxon>eudicotyledons</taxon>
        <taxon>Gunneridae</taxon>
        <taxon>Pentapetalae</taxon>
        <taxon>rosids</taxon>
        <taxon>fabids</taxon>
        <taxon>Malpighiales</taxon>
        <taxon>Linaceae</taxon>
        <taxon>Linum</taxon>
    </lineage>
</organism>
<name>A0AAV2EPH8_9ROSI</name>
<protein>
    <recommendedName>
        <fullName evidence="3">Zinc finger GRF-type domain-containing protein</fullName>
    </recommendedName>
</protein>
<evidence type="ECO:0008006" key="3">
    <source>
        <dbReference type="Google" id="ProtNLM"/>
    </source>
</evidence>
<dbReference type="AlphaFoldDB" id="A0AAV2EPH8"/>
<dbReference type="EMBL" id="OZ034818">
    <property type="protein sequence ID" value="CAL1387503.1"/>
    <property type="molecule type" value="Genomic_DNA"/>
</dbReference>
<keyword evidence="2" id="KW-1185">Reference proteome</keyword>
<proteinExistence type="predicted"/>
<gene>
    <name evidence="1" type="ORF">LTRI10_LOCUS28484</name>
</gene>
<evidence type="ECO:0000313" key="2">
    <source>
        <dbReference type="Proteomes" id="UP001497516"/>
    </source>
</evidence>
<dbReference type="Proteomes" id="UP001497516">
    <property type="component" value="Chromosome 5"/>
</dbReference>
<sequence>MAATAPMCRYAVPAVLRTSWTDANPGRRFFGCPNYGVQTHATISVGSIHHLRIMLNALVLHYTRGSKRWSSGTIANHLSEKSSKVLQLWLEFFWQGV</sequence>
<reference evidence="1 2" key="1">
    <citation type="submission" date="2024-04" db="EMBL/GenBank/DDBJ databases">
        <authorList>
            <person name="Fracassetti M."/>
        </authorList>
    </citation>
    <scope>NUCLEOTIDE SEQUENCE [LARGE SCALE GENOMIC DNA]</scope>
</reference>
<accession>A0AAV2EPH8</accession>
<evidence type="ECO:0000313" key="1">
    <source>
        <dbReference type="EMBL" id="CAL1387503.1"/>
    </source>
</evidence>